<dbReference type="AlphaFoldDB" id="A0A1E1L1U6"/>
<organism evidence="2 3">
    <name type="scientific">Rhynchosporium agropyri</name>
    <dbReference type="NCBI Taxonomy" id="914238"/>
    <lineage>
        <taxon>Eukaryota</taxon>
        <taxon>Fungi</taxon>
        <taxon>Dikarya</taxon>
        <taxon>Ascomycota</taxon>
        <taxon>Pezizomycotina</taxon>
        <taxon>Leotiomycetes</taxon>
        <taxon>Helotiales</taxon>
        <taxon>Ploettnerulaceae</taxon>
        <taxon>Rhynchosporium</taxon>
    </lineage>
</organism>
<dbReference type="EMBL" id="FJUX01000069">
    <property type="protein sequence ID" value="CZT04472.1"/>
    <property type="molecule type" value="Genomic_DNA"/>
</dbReference>
<name>A0A1E1L1U6_9HELO</name>
<sequence length="73" mass="7890">MNLEINLRNSNSLTGNLKSCSIYATPHPILPSHERTPPVKLLDIAAISDSDTEIENQTDTTSTNVNNPGCTLP</sequence>
<evidence type="ECO:0000313" key="3">
    <source>
        <dbReference type="Proteomes" id="UP000178912"/>
    </source>
</evidence>
<reference evidence="3" key="1">
    <citation type="submission" date="2016-03" db="EMBL/GenBank/DDBJ databases">
        <authorList>
            <person name="Guldener U."/>
        </authorList>
    </citation>
    <scope>NUCLEOTIDE SEQUENCE [LARGE SCALE GENOMIC DNA]</scope>
    <source>
        <strain evidence="3">04CH-RAC-A.6.1</strain>
    </source>
</reference>
<dbReference type="Proteomes" id="UP000178912">
    <property type="component" value="Unassembled WGS sequence"/>
</dbReference>
<feature type="compositionally biased region" description="Polar residues" evidence="1">
    <location>
        <begin position="57"/>
        <end position="73"/>
    </location>
</feature>
<evidence type="ECO:0000313" key="2">
    <source>
        <dbReference type="EMBL" id="CZT04472.1"/>
    </source>
</evidence>
<accession>A0A1E1L1U6</accession>
<evidence type="ECO:0000256" key="1">
    <source>
        <dbReference type="SAM" id="MobiDB-lite"/>
    </source>
</evidence>
<feature type="region of interest" description="Disordered" evidence="1">
    <location>
        <begin position="51"/>
        <end position="73"/>
    </location>
</feature>
<gene>
    <name evidence="2" type="ORF">RAG0_10908</name>
</gene>
<keyword evidence="3" id="KW-1185">Reference proteome</keyword>
<protein>
    <submittedName>
        <fullName evidence="2">Uncharacterized protein</fullName>
    </submittedName>
</protein>
<proteinExistence type="predicted"/>